<feature type="region of interest" description="Disordered" evidence="7">
    <location>
        <begin position="283"/>
        <end position="303"/>
    </location>
</feature>
<evidence type="ECO:0000256" key="6">
    <source>
        <dbReference type="NCBIfam" id="TIGR00019"/>
    </source>
</evidence>
<dbReference type="InterPro" id="IPR045853">
    <property type="entry name" value="Pep_chain_release_fac_I_sf"/>
</dbReference>
<accession>A0A518GFW4</accession>
<feature type="modified residue" description="N5-methylglutamine" evidence="5">
    <location>
        <position position="234"/>
    </location>
</feature>
<evidence type="ECO:0000313" key="10">
    <source>
        <dbReference type="Proteomes" id="UP000318017"/>
    </source>
</evidence>
<dbReference type="Pfam" id="PF00472">
    <property type="entry name" value="RF-1"/>
    <property type="match status" value="1"/>
</dbReference>
<dbReference type="FunFam" id="3.30.160.20:FF:000004">
    <property type="entry name" value="Peptide chain release factor 1"/>
    <property type="match status" value="1"/>
</dbReference>
<reference evidence="9 10" key="1">
    <citation type="submission" date="2019-02" db="EMBL/GenBank/DDBJ databases">
        <title>Deep-cultivation of Planctomycetes and their phenomic and genomic characterization uncovers novel biology.</title>
        <authorList>
            <person name="Wiegand S."/>
            <person name="Jogler M."/>
            <person name="Boedeker C."/>
            <person name="Pinto D."/>
            <person name="Vollmers J."/>
            <person name="Rivas-Marin E."/>
            <person name="Kohn T."/>
            <person name="Peeters S.H."/>
            <person name="Heuer A."/>
            <person name="Rast P."/>
            <person name="Oberbeckmann S."/>
            <person name="Bunk B."/>
            <person name="Jeske O."/>
            <person name="Meyerdierks A."/>
            <person name="Storesund J.E."/>
            <person name="Kallscheuer N."/>
            <person name="Luecker S."/>
            <person name="Lage O.M."/>
            <person name="Pohl T."/>
            <person name="Merkel B.J."/>
            <person name="Hornburger P."/>
            <person name="Mueller R.-W."/>
            <person name="Bruemmer F."/>
            <person name="Labrenz M."/>
            <person name="Spormann A.M."/>
            <person name="Op den Camp H."/>
            <person name="Overmann J."/>
            <person name="Amann R."/>
            <person name="Jetten M.S.M."/>
            <person name="Mascher T."/>
            <person name="Medema M.H."/>
            <person name="Devos D.P."/>
            <person name="Kaster A.-K."/>
            <person name="Ovreas L."/>
            <person name="Rohde M."/>
            <person name="Galperin M.Y."/>
            <person name="Jogler C."/>
        </authorList>
    </citation>
    <scope>NUCLEOTIDE SEQUENCE [LARGE SCALE GENOMIC DNA]</scope>
    <source>
        <strain evidence="9 10">Q31a</strain>
    </source>
</reference>
<dbReference type="GO" id="GO:0016149">
    <property type="term" value="F:translation release factor activity, codon specific"/>
    <property type="evidence" value="ECO:0007669"/>
    <property type="project" value="UniProtKB-UniRule"/>
</dbReference>
<dbReference type="Pfam" id="PF03462">
    <property type="entry name" value="PCRF"/>
    <property type="match status" value="1"/>
</dbReference>
<feature type="domain" description="Peptide chain release factor" evidence="8">
    <location>
        <begin position="65"/>
        <end position="178"/>
    </location>
</feature>
<dbReference type="InterPro" id="IPR050057">
    <property type="entry name" value="Prokaryotic/Mito_RF"/>
</dbReference>
<dbReference type="AlphaFoldDB" id="A0A518GFW4"/>
<dbReference type="Proteomes" id="UP000318017">
    <property type="component" value="Chromosome"/>
</dbReference>
<evidence type="ECO:0000256" key="1">
    <source>
        <dbReference type="ARBA" id="ARBA00002986"/>
    </source>
</evidence>
<dbReference type="RefSeq" id="WP_145084969.1">
    <property type="nucleotide sequence ID" value="NZ_CP036298.1"/>
</dbReference>
<dbReference type="Gene3D" id="3.30.70.1660">
    <property type="match status" value="1"/>
</dbReference>
<evidence type="ECO:0000313" key="9">
    <source>
        <dbReference type="EMBL" id="QDV27491.1"/>
    </source>
</evidence>
<evidence type="ECO:0000259" key="8">
    <source>
        <dbReference type="SMART" id="SM00937"/>
    </source>
</evidence>
<dbReference type="PANTHER" id="PTHR43804">
    <property type="entry name" value="LD18447P"/>
    <property type="match status" value="1"/>
</dbReference>
<dbReference type="NCBIfam" id="TIGR00019">
    <property type="entry name" value="prfA"/>
    <property type="match status" value="1"/>
</dbReference>
<name>A0A518GFW4_9BACT</name>
<proteinExistence type="inferred from homology"/>
<evidence type="ECO:0000256" key="7">
    <source>
        <dbReference type="SAM" id="MobiDB-lite"/>
    </source>
</evidence>
<dbReference type="GO" id="GO:0005737">
    <property type="term" value="C:cytoplasm"/>
    <property type="evidence" value="ECO:0007669"/>
    <property type="project" value="UniProtKB-SubCell"/>
</dbReference>
<organism evidence="9 10">
    <name type="scientific">Aureliella helgolandensis</name>
    <dbReference type="NCBI Taxonomy" id="2527968"/>
    <lineage>
        <taxon>Bacteria</taxon>
        <taxon>Pseudomonadati</taxon>
        <taxon>Planctomycetota</taxon>
        <taxon>Planctomycetia</taxon>
        <taxon>Pirellulales</taxon>
        <taxon>Pirellulaceae</taxon>
        <taxon>Aureliella</taxon>
    </lineage>
</organism>
<keyword evidence="5" id="KW-0963">Cytoplasm</keyword>
<comment type="subcellular location">
    <subcellularLocation>
        <location evidence="5">Cytoplasm</location>
    </subcellularLocation>
</comment>
<dbReference type="FunFam" id="3.30.70.1660:FF:000002">
    <property type="entry name" value="Peptide chain release factor 1"/>
    <property type="match status" value="1"/>
</dbReference>
<dbReference type="InterPro" id="IPR000352">
    <property type="entry name" value="Pep_chain_release_fac_I"/>
</dbReference>
<keyword evidence="10" id="KW-1185">Reference proteome</keyword>
<sequence length="359" mass="40882">MNVREDLQAKLSRFEELERLMGQPDVMSDSSKISNYAREHGTLARVANKFRSFNTMSDDIRDLEEMAGSDDPEEREMAEEEIAKLRVQREALWDELLEATIGGEDANRSRCVMEIRAGTGGEEAALFARDLYEMYKRNAENKRWKTEIMDMSVSDRGGFKEIVLALEGEGVYRELQFESGGHRVQRVPETETQGRVHTSAATVAVMAEPEDVEINLAKDDYRVDKFCASGPGGQHVNKTESAIRLTHYETGIVVQCQDEKSQLKNLAKALRVLKSRIYDHVRQEENQKRSDARKSLVGSGDRSQRIRTYNFPQNRLTDHRINFTLYKLDQVMGGDLTPVTGALMEYERDQMRGDTEIAG</sequence>
<keyword evidence="4 5" id="KW-0648">Protein biosynthesis</keyword>
<dbReference type="SUPFAM" id="SSF75620">
    <property type="entry name" value="Release factor"/>
    <property type="match status" value="1"/>
</dbReference>
<dbReference type="NCBIfam" id="NF001859">
    <property type="entry name" value="PRK00591.1"/>
    <property type="match status" value="1"/>
</dbReference>
<dbReference type="HAMAP" id="MF_00093">
    <property type="entry name" value="Rel_fac_1"/>
    <property type="match status" value="1"/>
</dbReference>
<comment type="PTM">
    <text evidence="5">Methylated by PrmC. Methylation increases the termination efficiency of RF1.</text>
</comment>
<dbReference type="OrthoDB" id="9806673at2"/>
<gene>
    <name evidence="5 9" type="primary">prfA</name>
    <name evidence="9" type="ORF">Q31a_58800</name>
</gene>
<comment type="similarity">
    <text evidence="2 5">Belongs to the prokaryotic/mitochondrial release factor family.</text>
</comment>
<dbReference type="InterPro" id="IPR004373">
    <property type="entry name" value="RF-1"/>
</dbReference>
<protein>
    <recommendedName>
        <fullName evidence="5 6">Peptide chain release factor 1</fullName>
        <shortName evidence="5">RF-1</shortName>
    </recommendedName>
</protein>
<evidence type="ECO:0000256" key="5">
    <source>
        <dbReference type="HAMAP-Rule" id="MF_00093"/>
    </source>
</evidence>
<feature type="compositionally biased region" description="Basic and acidic residues" evidence="7">
    <location>
        <begin position="283"/>
        <end position="294"/>
    </location>
</feature>
<dbReference type="Gene3D" id="6.10.140.1950">
    <property type="match status" value="1"/>
</dbReference>
<evidence type="ECO:0000256" key="2">
    <source>
        <dbReference type="ARBA" id="ARBA00010835"/>
    </source>
</evidence>
<evidence type="ECO:0000256" key="3">
    <source>
        <dbReference type="ARBA" id="ARBA00022481"/>
    </source>
</evidence>
<evidence type="ECO:0000256" key="4">
    <source>
        <dbReference type="ARBA" id="ARBA00022917"/>
    </source>
</evidence>
<dbReference type="PANTHER" id="PTHR43804:SF7">
    <property type="entry name" value="LD18447P"/>
    <property type="match status" value="1"/>
</dbReference>
<keyword evidence="3 5" id="KW-0488">Methylation</keyword>
<dbReference type="SMART" id="SM00937">
    <property type="entry name" value="PCRF"/>
    <property type="match status" value="1"/>
</dbReference>
<dbReference type="InterPro" id="IPR005139">
    <property type="entry name" value="PCRF"/>
</dbReference>
<comment type="function">
    <text evidence="1 5">Peptide chain release factor 1 directs the termination of translation in response to the peptide chain termination codons UAG and UAA.</text>
</comment>
<dbReference type="EMBL" id="CP036298">
    <property type="protein sequence ID" value="QDV27491.1"/>
    <property type="molecule type" value="Genomic_DNA"/>
</dbReference>
<dbReference type="Gene3D" id="3.30.160.20">
    <property type="match status" value="1"/>
</dbReference>
<dbReference type="KEGG" id="ahel:Q31a_58800"/>